<dbReference type="OrthoDB" id="1522603at2"/>
<dbReference type="RefSeq" id="WP_009054741.1">
    <property type="nucleotide sequence ID" value="NZ_AJYA01000018.1"/>
</dbReference>
<sequence length="275" mass="30708">MIKLVVPVDFSTFSMQAISFATPLAKKLDAKLLLLHVKSVPMHWDKLDASQRSHYAEVEAELSLAADKLEGLRKTVAEAGVQVETQLKTNSGKDKIYAFIDAEQVDLVVMGSHGNYGFKEHVLGTNTYSVLRRLQVPVLVVKEDTAESNLERICIASDLREASGPAFSRLEKILEALQVKMELLFVNTPNHFMETRDIEALAADFMKRFGQYNHTLHVIDAFKEERGIEYFVEKEGCDAVAVITSGKSDLRQYFSPSITENLIAQVSFPVLSIKG</sequence>
<reference evidence="3 4" key="1">
    <citation type="submission" date="2012-05" db="EMBL/GenBank/DDBJ databases">
        <title>Genome sequence of Nitritalea halalkaliphila LW7.</title>
        <authorList>
            <person name="Jangir P.K."/>
            <person name="Singh A."/>
            <person name="Shivaji S."/>
            <person name="Sharma R."/>
        </authorList>
    </citation>
    <scope>NUCLEOTIDE SEQUENCE [LARGE SCALE GENOMIC DNA]</scope>
    <source>
        <strain evidence="3 4">LW7</strain>
    </source>
</reference>
<dbReference type="EMBL" id="AJYA01000018">
    <property type="protein sequence ID" value="EIM76816.1"/>
    <property type="molecule type" value="Genomic_DNA"/>
</dbReference>
<dbReference type="InterPro" id="IPR006015">
    <property type="entry name" value="Universal_stress_UspA"/>
</dbReference>
<dbReference type="InterPro" id="IPR006016">
    <property type="entry name" value="UspA"/>
</dbReference>
<evidence type="ECO:0000313" key="3">
    <source>
        <dbReference type="EMBL" id="EIM76816.1"/>
    </source>
</evidence>
<feature type="domain" description="UspA" evidence="2">
    <location>
        <begin position="3"/>
        <end position="142"/>
    </location>
</feature>
<comment type="similarity">
    <text evidence="1">Belongs to the universal stress protein A family.</text>
</comment>
<organism evidence="3 4">
    <name type="scientific">Nitritalea halalkaliphila LW7</name>
    <dbReference type="NCBI Taxonomy" id="1189621"/>
    <lineage>
        <taxon>Bacteria</taxon>
        <taxon>Pseudomonadati</taxon>
        <taxon>Bacteroidota</taxon>
        <taxon>Cytophagia</taxon>
        <taxon>Cytophagales</taxon>
        <taxon>Cyclobacteriaceae</taxon>
        <taxon>Nitritalea</taxon>
    </lineage>
</organism>
<dbReference type="Pfam" id="PF00582">
    <property type="entry name" value="Usp"/>
    <property type="match status" value="2"/>
</dbReference>
<dbReference type="Proteomes" id="UP000005551">
    <property type="component" value="Unassembled WGS sequence"/>
</dbReference>
<name>I5C4R4_9BACT</name>
<protein>
    <submittedName>
        <fullName evidence="3">Universal stress protein</fullName>
    </submittedName>
</protein>
<evidence type="ECO:0000313" key="4">
    <source>
        <dbReference type="Proteomes" id="UP000005551"/>
    </source>
</evidence>
<accession>I5C4R4</accession>
<dbReference type="AlphaFoldDB" id="I5C4R4"/>
<evidence type="ECO:0000259" key="2">
    <source>
        <dbReference type="Pfam" id="PF00582"/>
    </source>
</evidence>
<feature type="domain" description="UspA" evidence="2">
    <location>
        <begin position="152"/>
        <end position="273"/>
    </location>
</feature>
<evidence type="ECO:0000256" key="1">
    <source>
        <dbReference type="ARBA" id="ARBA00008791"/>
    </source>
</evidence>
<dbReference type="PRINTS" id="PR01438">
    <property type="entry name" value="UNVRSLSTRESS"/>
</dbReference>
<keyword evidence="4" id="KW-1185">Reference proteome</keyword>
<comment type="caution">
    <text evidence="3">The sequence shown here is derived from an EMBL/GenBank/DDBJ whole genome shotgun (WGS) entry which is preliminary data.</text>
</comment>
<dbReference type="STRING" id="1189621.A3SI_09001"/>
<proteinExistence type="inferred from homology"/>
<dbReference type="Gene3D" id="3.40.50.12370">
    <property type="match status" value="1"/>
</dbReference>
<dbReference type="CDD" id="cd00293">
    <property type="entry name" value="USP-like"/>
    <property type="match status" value="2"/>
</dbReference>
<gene>
    <name evidence="3" type="ORF">A3SI_09001</name>
</gene>
<dbReference type="SUPFAM" id="SSF52402">
    <property type="entry name" value="Adenine nucleotide alpha hydrolases-like"/>
    <property type="match status" value="2"/>
</dbReference>
<dbReference type="PANTHER" id="PTHR46268:SF6">
    <property type="entry name" value="UNIVERSAL STRESS PROTEIN UP12"/>
    <property type="match status" value="1"/>
</dbReference>
<dbReference type="PANTHER" id="PTHR46268">
    <property type="entry name" value="STRESS RESPONSE PROTEIN NHAX"/>
    <property type="match status" value="1"/>
</dbReference>